<comment type="caution">
    <text evidence="1">The sequence shown here is derived from an EMBL/GenBank/DDBJ whole genome shotgun (WGS) entry which is preliminary data.</text>
</comment>
<reference evidence="2" key="1">
    <citation type="journal article" date="2019" name="Int. J. Syst. Evol. Microbiol.">
        <title>The Global Catalogue of Microorganisms (GCM) 10K type strain sequencing project: providing services to taxonomists for standard genome sequencing and annotation.</title>
        <authorList>
            <consortium name="The Broad Institute Genomics Platform"/>
            <consortium name="The Broad Institute Genome Sequencing Center for Infectious Disease"/>
            <person name="Wu L."/>
            <person name="Ma J."/>
        </authorList>
    </citation>
    <scope>NUCLEOTIDE SEQUENCE [LARGE SCALE GENOMIC DNA]</scope>
    <source>
        <strain evidence="2">CGMCC 1.15420</strain>
    </source>
</reference>
<dbReference type="Proteomes" id="UP000608420">
    <property type="component" value="Unassembled WGS sequence"/>
</dbReference>
<keyword evidence="2" id="KW-1185">Reference proteome</keyword>
<protein>
    <submittedName>
        <fullName evidence="1">Uncharacterized protein</fullName>
    </submittedName>
</protein>
<name>A0ABQ1VPP9_9BACL</name>
<evidence type="ECO:0000313" key="2">
    <source>
        <dbReference type="Proteomes" id="UP000608420"/>
    </source>
</evidence>
<sequence length="80" mass="9157">MGYIVVIFNMEKFRAGQMDKSHLPYIHAPLMDHWQQMKGFRRGAGLTDLQGRNFALLDGGVVFYHPDQSSQDGFQSMVTH</sequence>
<organism evidence="1 2">
    <name type="scientific">Paenibacillus aceti</name>
    <dbReference type="NCBI Taxonomy" id="1820010"/>
    <lineage>
        <taxon>Bacteria</taxon>
        <taxon>Bacillati</taxon>
        <taxon>Bacillota</taxon>
        <taxon>Bacilli</taxon>
        <taxon>Bacillales</taxon>
        <taxon>Paenibacillaceae</taxon>
        <taxon>Paenibacillus</taxon>
    </lineage>
</organism>
<dbReference type="EMBL" id="BMIW01000003">
    <property type="protein sequence ID" value="GGF87757.1"/>
    <property type="molecule type" value="Genomic_DNA"/>
</dbReference>
<accession>A0ABQ1VPP9</accession>
<proteinExistence type="predicted"/>
<gene>
    <name evidence="1" type="ORF">GCM10010913_06500</name>
</gene>
<evidence type="ECO:0000313" key="1">
    <source>
        <dbReference type="EMBL" id="GGF87757.1"/>
    </source>
</evidence>